<name>A0A9D9DX84_9BACT</name>
<dbReference type="PROSITE" id="PS51257">
    <property type="entry name" value="PROKAR_LIPOPROTEIN"/>
    <property type="match status" value="1"/>
</dbReference>
<feature type="signal peptide" evidence="1">
    <location>
        <begin position="1"/>
        <end position="22"/>
    </location>
</feature>
<evidence type="ECO:0000256" key="1">
    <source>
        <dbReference type="SAM" id="SignalP"/>
    </source>
</evidence>
<gene>
    <name evidence="2" type="ORF">IAB08_06525</name>
</gene>
<evidence type="ECO:0000313" key="3">
    <source>
        <dbReference type="Proteomes" id="UP000823612"/>
    </source>
</evidence>
<reference evidence="2" key="2">
    <citation type="journal article" date="2021" name="PeerJ">
        <title>Extensive microbial diversity within the chicken gut microbiome revealed by metagenomics and culture.</title>
        <authorList>
            <person name="Gilroy R."/>
            <person name="Ravi A."/>
            <person name="Getino M."/>
            <person name="Pursley I."/>
            <person name="Horton D.L."/>
            <person name="Alikhan N.F."/>
            <person name="Baker D."/>
            <person name="Gharbi K."/>
            <person name="Hall N."/>
            <person name="Watson M."/>
            <person name="Adriaenssens E.M."/>
            <person name="Foster-Nyarko E."/>
            <person name="Jarju S."/>
            <person name="Secka A."/>
            <person name="Antonio M."/>
            <person name="Oren A."/>
            <person name="Chaudhuri R.R."/>
            <person name="La Ragione R."/>
            <person name="Hildebrand F."/>
            <person name="Pallen M.J."/>
        </authorList>
    </citation>
    <scope>NUCLEOTIDE SEQUENCE</scope>
    <source>
        <strain evidence="2">2889</strain>
    </source>
</reference>
<keyword evidence="1" id="KW-0732">Signal</keyword>
<organism evidence="2 3">
    <name type="scientific">Candidatus Pullibacteroides excrementavium</name>
    <dbReference type="NCBI Taxonomy" id="2840905"/>
    <lineage>
        <taxon>Bacteria</taxon>
        <taxon>Pseudomonadati</taxon>
        <taxon>Bacteroidota</taxon>
        <taxon>Bacteroidia</taxon>
        <taxon>Bacteroidales</taxon>
        <taxon>Candidatus Pullibacteroides</taxon>
    </lineage>
</organism>
<dbReference type="EMBL" id="JADIMZ010000100">
    <property type="protein sequence ID" value="MBO8432929.1"/>
    <property type="molecule type" value="Genomic_DNA"/>
</dbReference>
<sequence>MKTNCLIAFFLMGILFSGLSCGESHGKMVFDGPDSTGPDSEVVAPVADDSLAGQCRFIDFPDDFFETCLPAVRDSLARFDRALLTESGKYVVFCHQDKFGIYDLPSNRTLVPAEYAAIVPRNRTETEVGMVSVFAYVTDIEAGLIGICEANDEYMVITMKTL</sequence>
<evidence type="ECO:0008006" key="4">
    <source>
        <dbReference type="Google" id="ProtNLM"/>
    </source>
</evidence>
<proteinExistence type="predicted"/>
<accession>A0A9D9DX84</accession>
<reference evidence="2" key="1">
    <citation type="submission" date="2020-10" db="EMBL/GenBank/DDBJ databases">
        <authorList>
            <person name="Gilroy R."/>
        </authorList>
    </citation>
    <scope>NUCLEOTIDE SEQUENCE</scope>
    <source>
        <strain evidence="2">2889</strain>
    </source>
</reference>
<feature type="chain" id="PRO_5038964075" description="Lipoprotein" evidence="1">
    <location>
        <begin position="23"/>
        <end position="162"/>
    </location>
</feature>
<protein>
    <recommendedName>
        <fullName evidence="4">Lipoprotein</fullName>
    </recommendedName>
</protein>
<dbReference type="AlphaFoldDB" id="A0A9D9DX84"/>
<dbReference type="Proteomes" id="UP000823612">
    <property type="component" value="Unassembled WGS sequence"/>
</dbReference>
<evidence type="ECO:0000313" key="2">
    <source>
        <dbReference type="EMBL" id="MBO8432929.1"/>
    </source>
</evidence>
<comment type="caution">
    <text evidence="2">The sequence shown here is derived from an EMBL/GenBank/DDBJ whole genome shotgun (WGS) entry which is preliminary data.</text>
</comment>